<gene>
    <name evidence="4" type="ORF">HK103_005783</name>
</gene>
<comment type="similarity">
    <text evidence="1">Belongs to the bacterial ribosomal protein bL28 family.</text>
</comment>
<keyword evidence="3" id="KW-0687">Ribonucleoprotein</keyword>
<dbReference type="InterPro" id="IPR034704">
    <property type="entry name" value="Ribosomal_bL28/bL31-like_sf"/>
</dbReference>
<protein>
    <recommendedName>
        <fullName evidence="6">Ribosomal protein L28</fullName>
    </recommendedName>
</protein>
<evidence type="ECO:0000313" key="5">
    <source>
        <dbReference type="Proteomes" id="UP001210925"/>
    </source>
</evidence>
<sequence length="167" mass="19313">MGLSPQERIWKLGKAVSQNAPLANPRRWGKIPYDLRIHKQIMPVLLHGKRITFGNIQSKHSTARRSFIPNIIYKALYSKSLDMMVWTCLSAAALREIDLAGGFDEYILSVSDKYLGDDPITLMYKKRIAEITSKNEKELNESMTRLLGENYGQEYLEKIKRFESFKK</sequence>
<evidence type="ECO:0000313" key="4">
    <source>
        <dbReference type="EMBL" id="KAJ3255976.1"/>
    </source>
</evidence>
<dbReference type="GO" id="GO:0003735">
    <property type="term" value="F:structural constituent of ribosome"/>
    <property type="evidence" value="ECO:0007669"/>
    <property type="project" value="InterPro"/>
</dbReference>
<dbReference type="Pfam" id="PF00830">
    <property type="entry name" value="Ribosomal_L28"/>
    <property type="match status" value="1"/>
</dbReference>
<evidence type="ECO:0000256" key="1">
    <source>
        <dbReference type="ARBA" id="ARBA00008760"/>
    </source>
</evidence>
<dbReference type="InterPro" id="IPR026569">
    <property type="entry name" value="Ribosomal_bL28"/>
</dbReference>
<evidence type="ECO:0000256" key="2">
    <source>
        <dbReference type="ARBA" id="ARBA00022980"/>
    </source>
</evidence>
<evidence type="ECO:0008006" key="6">
    <source>
        <dbReference type="Google" id="ProtNLM"/>
    </source>
</evidence>
<dbReference type="Gene3D" id="2.30.170.40">
    <property type="entry name" value="Ribosomal protein L28/L24"/>
    <property type="match status" value="1"/>
</dbReference>
<dbReference type="AlphaFoldDB" id="A0AAD5Y747"/>
<keyword evidence="2" id="KW-0689">Ribosomal protein</keyword>
<keyword evidence="5" id="KW-1185">Reference proteome</keyword>
<dbReference type="EMBL" id="JADGKB010000057">
    <property type="protein sequence ID" value="KAJ3255976.1"/>
    <property type="molecule type" value="Genomic_DNA"/>
</dbReference>
<comment type="caution">
    <text evidence="4">The sequence shown here is derived from an EMBL/GenBank/DDBJ whole genome shotgun (WGS) entry which is preliminary data.</text>
</comment>
<name>A0AAD5Y747_9FUNG</name>
<organism evidence="4 5">
    <name type="scientific">Boothiomyces macroporosus</name>
    <dbReference type="NCBI Taxonomy" id="261099"/>
    <lineage>
        <taxon>Eukaryota</taxon>
        <taxon>Fungi</taxon>
        <taxon>Fungi incertae sedis</taxon>
        <taxon>Chytridiomycota</taxon>
        <taxon>Chytridiomycota incertae sedis</taxon>
        <taxon>Chytridiomycetes</taxon>
        <taxon>Rhizophydiales</taxon>
        <taxon>Terramycetaceae</taxon>
        <taxon>Boothiomyces</taxon>
    </lineage>
</organism>
<accession>A0AAD5Y747</accession>
<dbReference type="PANTHER" id="PTHR13528">
    <property type="entry name" value="39S RIBOSOMAL PROTEIN L28, MITOCHONDRIAL"/>
    <property type="match status" value="1"/>
</dbReference>
<reference evidence="4" key="1">
    <citation type="submission" date="2020-05" db="EMBL/GenBank/DDBJ databases">
        <title>Phylogenomic resolution of chytrid fungi.</title>
        <authorList>
            <person name="Stajich J.E."/>
            <person name="Amses K."/>
            <person name="Simmons R."/>
            <person name="Seto K."/>
            <person name="Myers J."/>
            <person name="Bonds A."/>
            <person name="Quandt C.A."/>
            <person name="Barry K."/>
            <person name="Liu P."/>
            <person name="Grigoriev I."/>
            <person name="Longcore J.E."/>
            <person name="James T.Y."/>
        </authorList>
    </citation>
    <scope>NUCLEOTIDE SEQUENCE</scope>
    <source>
        <strain evidence="4">PLAUS21</strain>
    </source>
</reference>
<dbReference type="InterPro" id="IPR037147">
    <property type="entry name" value="Ribosomal_bL28_sf"/>
</dbReference>
<dbReference type="Proteomes" id="UP001210925">
    <property type="component" value="Unassembled WGS sequence"/>
</dbReference>
<dbReference type="PANTHER" id="PTHR13528:SF2">
    <property type="entry name" value="LARGE RIBOSOMAL SUBUNIT PROTEIN BL28M"/>
    <property type="match status" value="1"/>
</dbReference>
<proteinExistence type="inferred from homology"/>
<dbReference type="GO" id="GO:0005762">
    <property type="term" value="C:mitochondrial large ribosomal subunit"/>
    <property type="evidence" value="ECO:0007669"/>
    <property type="project" value="TreeGrafter"/>
</dbReference>
<dbReference type="SUPFAM" id="SSF143800">
    <property type="entry name" value="L28p-like"/>
    <property type="match status" value="1"/>
</dbReference>
<evidence type="ECO:0000256" key="3">
    <source>
        <dbReference type="ARBA" id="ARBA00023274"/>
    </source>
</evidence>